<reference evidence="6" key="1">
    <citation type="journal article" date="2017" name="Genome Biol.">
        <title>Comparative genomics reveals high biological diversity and specific adaptations in the industrially and medically important fungal genus Aspergillus.</title>
        <authorList>
            <person name="de Vries R.P."/>
            <person name="Riley R."/>
            <person name="Wiebenga A."/>
            <person name="Aguilar-Osorio G."/>
            <person name="Amillis S."/>
            <person name="Uchima C.A."/>
            <person name="Anderluh G."/>
            <person name="Asadollahi M."/>
            <person name="Askin M."/>
            <person name="Barry K."/>
            <person name="Battaglia E."/>
            <person name="Bayram O."/>
            <person name="Benocci T."/>
            <person name="Braus-Stromeyer S.A."/>
            <person name="Caldana C."/>
            <person name="Canovas D."/>
            <person name="Cerqueira G.C."/>
            <person name="Chen F."/>
            <person name="Chen W."/>
            <person name="Choi C."/>
            <person name="Clum A."/>
            <person name="Dos Santos R.A."/>
            <person name="Damasio A.R."/>
            <person name="Diallinas G."/>
            <person name="Emri T."/>
            <person name="Fekete E."/>
            <person name="Flipphi M."/>
            <person name="Freyberg S."/>
            <person name="Gallo A."/>
            <person name="Gournas C."/>
            <person name="Habgood R."/>
            <person name="Hainaut M."/>
            <person name="Harispe M.L."/>
            <person name="Henrissat B."/>
            <person name="Hilden K.S."/>
            <person name="Hope R."/>
            <person name="Hossain A."/>
            <person name="Karabika E."/>
            <person name="Karaffa L."/>
            <person name="Karanyi Z."/>
            <person name="Krasevec N."/>
            <person name="Kuo A."/>
            <person name="Kusch H."/>
            <person name="LaButti K."/>
            <person name="Lagendijk E.L."/>
            <person name="Lapidus A."/>
            <person name="Levasseur A."/>
            <person name="Lindquist E."/>
            <person name="Lipzen A."/>
            <person name="Logrieco A.F."/>
            <person name="MacCabe A."/>
            <person name="Maekelae M.R."/>
            <person name="Malavazi I."/>
            <person name="Melin P."/>
            <person name="Meyer V."/>
            <person name="Mielnichuk N."/>
            <person name="Miskei M."/>
            <person name="Molnar A.P."/>
            <person name="Mule G."/>
            <person name="Ngan C.Y."/>
            <person name="Orejas M."/>
            <person name="Orosz E."/>
            <person name="Ouedraogo J.P."/>
            <person name="Overkamp K.M."/>
            <person name="Park H.-S."/>
            <person name="Perrone G."/>
            <person name="Piumi F."/>
            <person name="Punt P.J."/>
            <person name="Ram A.F."/>
            <person name="Ramon A."/>
            <person name="Rauscher S."/>
            <person name="Record E."/>
            <person name="Riano-Pachon D.M."/>
            <person name="Robert V."/>
            <person name="Roehrig J."/>
            <person name="Ruller R."/>
            <person name="Salamov A."/>
            <person name="Salih N.S."/>
            <person name="Samson R.A."/>
            <person name="Sandor E."/>
            <person name="Sanguinetti M."/>
            <person name="Schuetze T."/>
            <person name="Sepcic K."/>
            <person name="Shelest E."/>
            <person name="Sherlock G."/>
            <person name="Sophianopoulou V."/>
            <person name="Squina F.M."/>
            <person name="Sun H."/>
            <person name="Susca A."/>
            <person name="Todd R.B."/>
            <person name="Tsang A."/>
            <person name="Unkles S.E."/>
            <person name="van de Wiele N."/>
            <person name="van Rossen-Uffink D."/>
            <person name="Oliveira J.V."/>
            <person name="Vesth T.C."/>
            <person name="Visser J."/>
            <person name="Yu J.-H."/>
            <person name="Zhou M."/>
            <person name="Andersen M.R."/>
            <person name="Archer D.B."/>
            <person name="Baker S.E."/>
            <person name="Benoit I."/>
            <person name="Brakhage A.A."/>
            <person name="Braus G.H."/>
            <person name="Fischer R."/>
            <person name="Frisvad J.C."/>
            <person name="Goldman G.H."/>
            <person name="Houbraken J."/>
            <person name="Oakley B."/>
            <person name="Pocsi I."/>
            <person name="Scazzocchio C."/>
            <person name="Seiboth B."/>
            <person name="vanKuyk P.A."/>
            <person name="Wortman J."/>
            <person name="Dyer P.S."/>
            <person name="Grigoriev I.V."/>
        </authorList>
    </citation>
    <scope>NUCLEOTIDE SEQUENCE [LARGE SCALE GENOMIC DNA]</scope>
    <source>
        <strain evidence="6">CBS 516.65</strain>
    </source>
</reference>
<keyword evidence="1 2" id="KW-0456">Lyase</keyword>
<dbReference type="VEuPathDB" id="FungiDB:ASPGLDRAFT_117241"/>
<dbReference type="PRINTS" id="PR00146">
    <property type="entry name" value="DHPICSNTHASE"/>
</dbReference>
<dbReference type="GO" id="GO:0008840">
    <property type="term" value="F:4-hydroxy-tetrahydrodipicolinate synthase activity"/>
    <property type="evidence" value="ECO:0007669"/>
    <property type="project" value="TreeGrafter"/>
</dbReference>
<feature type="binding site" evidence="4">
    <location>
        <position position="217"/>
    </location>
    <ligand>
        <name>pyruvate</name>
        <dbReference type="ChEBI" id="CHEBI:15361"/>
    </ligand>
</feature>
<dbReference type="EMBL" id="KV878889">
    <property type="protein sequence ID" value="OJJ88416.1"/>
    <property type="molecule type" value="Genomic_DNA"/>
</dbReference>
<protein>
    <recommendedName>
        <fullName evidence="7">4-hydroxy-2-oxoglutarate aldolase, mitochondrial</fullName>
    </recommendedName>
</protein>
<evidence type="ECO:0000256" key="2">
    <source>
        <dbReference type="PIRNR" id="PIRNR001365"/>
    </source>
</evidence>
<feature type="active site" description="Proton donor/acceptor" evidence="3">
    <location>
        <position position="144"/>
    </location>
</feature>
<comment type="similarity">
    <text evidence="2">Belongs to the DapA family.</text>
</comment>
<accession>A0A1L9VWZ0</accession>
<dbReference type="GeneID" id="34456111"/>
<evidence type="ECO:0000313" key="5">
    <source>
        <dbReference type="EMBL" id="OJJ88416.1"/>
    </source>
</evidence>
<evidence type="ECO:0000256" key="1">
    <source>
        <dbReference type="ARBA" id="ARBA00023239"/>
    </source>
</evidence>
<dbReference type="PANTHER" id="PTHR12128">
    <property type="entry name" value="DIHYDRODIPICOLINATE SYNTHASE"/>
    <property type="match status" value="1"/>
</dbReference>
<dbReference type="AlphaFoldDB" id="A0A1L9VWZ0"/>
<dbReference type="SUPFAM" id="SSF51569">
    <property type="entry name" value="Aldolase"/>
    <property type="match status" value="1"/>
</dbReference>
<dbReference type="OrthoDB" id="191315at2759"/>
<dbReference type="Pfam" id="PF00701">
    <property type="entry name" value="DHDPS"/>
    <property type="match status" value="1"/>
</dbReference>
<evidence type="ECO:0000313" key="6">
    <source>
        <dbReference type="Proteomes" id="UP000184300"/>
    </source>
</evidence>
<feature type="active site" description="Schiff-base intermediate with substrate" evidence="3">
    <location>
        <position position="174"/>
    </location>
</feature>
<proteinExistence type="inferred from homology"/>
<dbReference type="InterPro" id="IPR013785">
    <property type="entry name" value="Aldolase_TIM"/>
</dbReference>
<dbReference type="CDD" id="cd00408">
    <property type="entry name" value="DHDPS-like"/>
    <property type="match status" value="1"/>
</dbReference>
<gene>
    <name evidence="5" type="ORF">ASPGLDRAFT_117241</name>
</gene>
<dbReference type="InterPro" id="IPR002220">
    <property type="entry name" value="DapA-like"/>
</dbReference>
<evidence type="ECO:0000256" key="3">
    <source>
        <dbReference type="PIRSR" id="PIRSR001365-1"/>
    </source>
</evidence>
<dbReference type="RefSeq" id="XP_022405092.1">
    <property type="nucleotide sequence ID" value="XM_022539850.1"/>
</dbReference>
<dbReference type="PIRSF" id="PIRSF001365">
    <property type="entry name" value="DHDPS"/>
    <property type="match status" value="1"/>
</dbReference>
<sequence length="310" mass="33140">MSPAKPNFGVYTPLVTFFQEDESLDFQSTLAHVKRMAEGGVAGLVLQGSNGEAPHLDHAERKALVRAVRDHLNQLGFPGLQLIVGCGAPSVRETLSYIFESRESGANFALVLPPAYWVAAMNVQVIEDFFRDVAAQSELPILIYNFPGVTGGIDITSDSIIRLAQTTPNIIGCKLTCGNVGKLQRITSATLTDSFAAFSGKSDFFLPALVAGSNGVIAALANIVPKVHVELLQRYERGELKAAQELQAKLSHADWALTKVGIAGVKAVVSHNFAYGTGRGRRPLGNITIASLSQDIVGSIQEVVDLEKAL</sequence>
<evidence type="ECO:0008006" key="7">
    <source>
        <dbReference type="Google" id="ProtNLM"/>
    </source>
</evidence>
<keyword evidence="6" id="KW-1185">Reference proteome</keyword>
<dbReference type="Gene3D" id="3.20.20.70">
    <property type="entry name" value="Aldolase class I"/>
    <property type="match status" value="1"/>
</dbReference>
<dbReference type="SMART" id="SM01130">
    <property type="entry name" value="DHDPS"/>
    <property type="match status" value="1"/>
</dbReference>
<name>A0A1L9VWZ0_ASPGL</name>
<dbReference type="PANTHER" id="PTHR12128:SF66">
    <property type="entry name" value="4-HYDROXY-2-OXOGLUTARATE ALDOLASE, MITOCHONDRIAL"/>
    <property type="match status" value="1"/>
</dbReference>
<dbReference type="STRING" id="1160497.A0A1L9VWZ0"/>
<dbReference type="Proteomes" id="UP000184300">
    <property type="component" value="Unassembled WGS sequence"/>
</dbReference>
<organism evidence="5 6">
    <name type="scientific">Aspergillus glaucus CBS 516.65</name>
    <dbReference type="NCBI Taxonomy" id="1160497"/>
    <lineage>
        <taxon>Eukaryota</taxon>
        <taxon>Fungi</taxon>
        <taxon>Dikarya</taxon>
        <taxon>Ascomycota</taxon>
        <taxon>Pezizomycotina</taxon>
        <taxon>Eurotiomycetes</taxon>
        <taxon>Eurotiomycetidae</taxon>
        <taxon>Eurotiales</taxon>
        <taxon>Aspergillaceae</taxon>
        <taxon>Aspergillus</taxon>
        <taxon>Aspergillus subgen. Aspergillus</taxon>
    </lineage>
</organism>
<evidence type="ECO:0000256" key="4">
    <source>
        <dbReference type="PIRSR" id="PIRSR001365-2"/>
    </source>
</evidence>